<dbReference type="InterPro" id="IPR047112">
    <property type="entry name" value="RecG/Mfd"/>
</dbReference>
<dbReference type="SMART" id="SM01058">
    <property type="entry name" value="CarD_TRCF"/>
    <property type="match status" value="1"/>
</dbReference>
<dbReference type="InterPro" id="IPR014001">
    <property type="entry name" value="Helicase_ATP-bd"/>
</dbReference>
<evidence type="ECO:0000256" key="9">
    <source>
        <dbReference type="HAMAP-Rule" id="MF_00969"/>
    </source>
</evidence>
<evidence type="ECO:0000259" key="10">
    <source>
        <dbReference type="PROSITE" id="PS51192"/>
    </source>
</evidence>
<dbReference type="SUPFAM" id="SSF143517">
    <property type="entry name" value="TRCF domain-like"/>
    <property type="match status" value="1"/>
</dbReference>
<accession>A0ABR9QXZ6</accession>
<dbReference type="SUPFAM" id="SSF52540">
    <property type="entry name" value="P-loop containing nucleoside triphosphate hydrolases"/>
    <property type="match status" value="4"/>
</dbReference>
<sequence length="1097" mass="124698">MAVIEITGISDSRSAAVSGKLIEDRKGQTLIVVPNANRAKDLASDLSFFVSKNIYMMDQEDDTLTFYDAKNRDQMMTRLKAMRAAITDEDCVIIAPAFTSIKKLPPAMVFSKSAVTIKVGDELEPETVVKSLVKMGYERVAMVYGSGQFALRGSILDIFTPYDDDPLRIEFFDIEVDSMRYFDVDTQRSVEKVKWADIFPAIALIDEEDSFDRAKKVFEKRYASIPARKEELIDELDSMDNMQQMEFYMDCFYENPVNIAGYMKNPLLIIDDPVRIQEAMDVRTLEYNGDFREFLKGEKVVKEDFENMAGKDDYLRLVNGIDGAVLLMPYARNLEGITDIGSIQDPDIKEVLDFNGRLDVFAREIKRYIKNGFKISLVCSTDERKASIEDFLSREGIAKNVSLRTGELSRGMEFARDRQVIITDRDIFGNRKASRRRVRKSRNAQPIKAFTEIKPGDFVVHENHGVGKFLGIKQLEIAGIKKDYIHIKYAGDDALYVPVENMDMVQKYVGSESITPKIYRLSGTEWKKTKARAKEAIAEMARELIEMSAARKAEPGHMFGPDTVWQKEFEDDFPYEETDDQLRCIEEIKRDMEKPEAMDRLLCGDVGYGKTEVAARAMFKCAAEGKQVAVLVPTTILANQHYNTLKQRFEKFPFKVEMLSRFRSASRQEEIIKELKAGQIDIIIGTHRLLSEDVRFKDLGLLVVDEEQRFGVAHKERIKQLKKNVDVLTLSATPIPRTLHMSLTGIKNMSVIEEPPRERIPVQTYVTEENDHIIREAIEREVGRGGQVFVVFNRVKGIQRLAKKIQELVPDKKIIVGHGQMNETQLEDVMMSFVNGEADVLIATTIIESGIDIPNANTEIIIDADRFGLSQLYQLRGRVGRSTRLAYAYLMYKRGKVLNEAAEKRLRAIKEFTEFGAGFKVAMRDLEIRGAGNILGTQQHGHMIDVGYELYCRLVDEAVAALKGSIIKDEREEITIDIKVPAYIPDVYISDEMTKLNVYKQIASVENQSEAAELKEELEDRFGAAPDEVLNLIQVSVIKSLAELLDIKKIQEREERLIFTYAAKGTKPLVIYKRSGIPVLEDVAEFLSAMGRKVTEM</sequence>
<evidence type="ECO:0000256" key="6">
    <source>
        <dbReference type="ARBA" id="ARBA00022840"/>
    </source>
</evidence>
<dbReference type="InterPro" id="IPR001650">
    <property type="entry name" value="Helicase_C-like"/>
</dbReference>
<comment type="similarity">
    <text evidence="9">In the N-terminal section; belongs to the UvrB family.</text>
</comment>
<keyword evidence="3 9" id="KW-0227">DNA damage</keyword>
<dbReference type="HAMAP" id="MF_00969">
    <property type="entry name" value="TRCF"/>
    <property type="match status" value="1"/>
</dbReference>
<evidence type="ECO:0000259" key="11">
    <source>
        <dbReference type="PROSITE" id="PS51194"/>
    </source>
</evidence>
<comment type="subcellular location">
    <subcellularLocation>
        <location evidence="9">Cytoplasm</location>
    </subcellularLocation>
</comment>
<dbReference type="InterPro" id="IPR037235">
    <property type="entry name" value="TRCF-like_C_D7"/>
</dbReference>
<dbReference type="RefSeq" id="WP_226385414.1">
    <property type="nucleotide sequence ID" value="NZ_JADCKA010000009.1"/>
</dbReference>
<dbReference type="SUPFAM" id="SSF141259">
    <property type="entry name" value="CarD-like"/>
    <property type="match status" value="1"/>
</dbReference>
<keyword evidence="1 9" id="KW-0963">Cytoplasm</keyword>
<dbReference type="SMART" id="SM00982">
    <property type="entry name" value="TRCF"/>
    <property type="match status" value="1"/>
</dbReference>
<dbReference type="Gene3D" id="3.40.50.300">
    <property type="entry name" value="P-loop containing nucleotide triphosphate hydrolases"/>
    <property type="match status" value="2"/>
</dbReference>
<dbReference type="InterPro" id="IPR036101">
    <property type="entry name" value="CarD-like/TRCF_RID_sf"/>
</dbReference>
<evidence type="ECO:0000256" key="7">
    <source>
        <dbReference type="ARBA" id="ARBA00023125"/>
    </source>
</evidence>
<evidence type="ECO:0000256" key="8">
    <source>
        <dbReference type="ARBA" id="ARBA00023204"/>
    </source>
</evidence>
<dbReference type="Pfam" id="PF00270">
    <property type="entry name" value="DEAD"/>
    <property type="match status" value="1"/>
</dbReference>
<dbReference type="InterPro" id="IPR004576">
    <property type="entry name" value="Mfd"/>
</dbReference>
<dbReference type="InterPro" id="IPR011545">
    <property type="entry name" value="DEAD/DEAH_box_helicase_dom"/>
</dbReference>
<reference evidence="12 13" key="1">
    <citation type="submission" date="2020-10" db="EMBL/GenBank/DDBJ databases">
        <title>ChiBAC.</title>
        <authorList>
            <person name="Zenner C."/>
            <person name="Hitch T.C.A."/>
            <person name="Clavel T."/>
        </authorList>
    </citation>
    <scope>NUCLEOTIDE SEQUENCE [LARGE SCALE GENOMIC DNA]</scope>
    <source>
        <strain evidence="12 13">DSM 108706</strain>
    </source>
</reference>
<dbReference type="Gene3D" id="3.30.2060.10">
    <property type="entry name" value="Penicillin-binding protein 1b domain"/>
    <property type="match status" value="1"/>
</dbReference>
<evidence type="ECO:0000256" key="4">
    <source>
        <dbReference type="ARBA" id="ARBA00022801"/>
    </source>
</evidence>
<evidence type="ECO:0000256" key="2">
    <source>
        <dbReference type="ARBA" id="ARBA00022741"/>
    </source>
</evidence>
<feature type="domain" description="Helicase C-terminal" evidence="11">
    <location>
        <begin position="769"/>
        <end position="927"/>
    </location>
</feature>
<keyword evidence="4 9" id="KW-0378">Hydrolase</keyword>
<keyword evidence="8 9" id="KW-0234">DNA repair</keyword>
<evidence type="ECO:0000313" key="13">
    <source>
        <dbReference type="Proteomes" id="UP001516588"/>
    </source>
</evidence>
<keyword evidence="6 9" id="KW-0067">ATP-binding</keyword>
<dbReference type="Pfam" id="PF17757">
    <property type="entry name" value="UvrB_inter"/>
    <property type="match status" value="1"/>
</dbReference>
<dbReference type="PANTHER" id="PTHR47964">
    <property type="entry name" value="ATP-DEPENDENT DNA HELICASE HOMOLOG RECG, CHLOROPLASTIC"/>
    <property type="match status" value="1"/>
</dbReference>
<dbReference type="InterPro" id="IPR041471">
    <property type="entry name" value="UvrB_inter"/>
</dbReference>
<gene>
    <name evidence="9 12" type="primary">mfd</name>
    <name evidence="12" type="ORF">INF20_05650</name>
</gene>
<keyword evidence="13" id="KW-1185">Reference proteome</keyword>
<dbReference type="SMART" id="SM00490">
    <property type="entry name" value="HELICc"/>
    <property type="match status" value="1"/>
</dbReference>
<dbReference type="InterPro" id="IPR027417">
    <property type="entry name" value="P-loop_NTPase"/>
</dbReference>
<dbReference type="Pfam" id="PF00271">
    <property type="entry name" value="Helicase_C"/>
    <property type="match status" value="1"/>
</dbReference>
<name>A0ABR9QXZ6_9FIRM</name>
<comment type="function">
    <text evidence="9">Couples transcription and DNA repair by recognizing RNA polymerase (RNAP) stalled at DNA lesions. Mediates ATP-dependent release of RNAP and its truncated transcript from the DNA, and recruitment of nucleotide excision repair machinery to the damaged site.</text>
</comment>
<dbReference type="Gene3D" id="3.40.50.11180">
    <property type="match status" value="1"/>
</dbReference>
<dbReference type="Proteomes" id="UP001516588">
    <property type="component" value="Unassembled WGS sequence"/>
</dbReference>
<dbReference type="PROSITE" id="PS51192">
    <property type="entry name" value="HELICASE_ATP_BIND_1"/>
    <property type="match status" value="1"/>
</dbReference>
<keyword evidence="5" id="KW-0347">Helicase</keyword>
<evidence type="ECO:0000256" key="1">
    <source>
        <dbReference type="ARBA" id="ARBA00022490"/>
    </source>
</evidence>
<evidence type="ECO:0000313" key="12">
    <source>
        <dbReference type="EMBL" id="MBE5035765.1"/>
    </source>
</evidence>
<dbReference type="CDD" id="cd17991">
    <property type="entry name" value="DEXHc_TRCF"/>
    <property type="match status" value="1"/>
</dbReference>
<evidence type="ECO:0000256" key="5">
    <source>
        <dbReference type="ARBA" id="ARBA00022806"/>
    </source>
</evidence>
<dbReference type="Pfam" id="PF02559">
    <property type="entry name" value="CarD_TRCF_RID"/>
    <property type="match status" value="1"/>
</dbReference>
<comment type="similarity">
    <text evidence="9">In the C-terminal section; belongs to the helicase family. RecG subfamily.</text>
</comment>
<dbReference type="Pfam" id="PF03461">
    <property type="entry name" value="TRCF"/>
    <property type="match status" value="1"/>
</dbReference>
<evidence type="ECO:0000256" key="3">
    <source>
        <dbReference type="ARBA" id="ARBA00022763"/>
    </source>
</evidence>
<dbReference type="InterPro" id="IPR003711">
    <property type="entry name" value="CarD-like/TRCF_RID"/>
</dbReference>
<proteinExistence type="inferred from homology"/>
<dbReference type="PROSITE" id="PS51194">
    <property type="entry name" value="HELICASE_CTER"/>
    <property type="match status" value="1"/>
</dbReference>
<keyword evidence="7 9" id="KW-0238">DNA-binding</keyword>
<dbReference type="EC" id="3.6.4.-" evidence="9"/>
<dbReference type="SMART" id="SM00487">
    <property type="entry name" value="DEXDc"/>
    <property type="match status" value="1"/>
</dbReference>
<dbReference type="Gene3D" id="3.90.1150.50">
    <property type="entry name" value="Transcription-repair-coupling factor, D7 domain"/>
    <property type="match status" value="1"/>
</dbReference>
<dbReference type="NCBIfam" id="TIGR00580">
    <property type="entry name" value="mfd"/>
    <property type="match status" value="1"/>
</dbReference>
<protein>
    <recommendedName>
        <fullName evidence="9">Transcription-repair-coupling factor</fullName>
        <shortName evidence="9">TRCF</shortName>
        <ecNumber evidence="9">3.6.4.-</ecNumber>
    </recommendedName>
</protein>
<dbReference type="EMBL" id="JADCKA010000009">
    <property type="protein sequence ID" value="MBE5035765.1"/>
    <property type="molecule type" value="Genomic_DNA"/>
</dbReference>
<feature type="domain" description="Helicase ATP-binding" evidence="10">
    <location>
        <begin position="591"/>
        <end position="752"/>
    </location>
</feature>
<dbReference type="Gene3D" id="2.40.10.170">
    <property type="match status" value="1"/>
</dbReference>
<comment type="caution">
    <text evidence="12">The sequence shown here is derived from an EMBL/GenBank/DDBJ whole genome shotgun (WGS) entry which is preliminary data.</text>
</comment>
<dbReference type="PANTHER" id="PTHR47964:SF1">
    <property type="entry name" value="ATP-DEPENDENT DNA HELICASE HOMOLOG RECG, CHLOROPLASTIC"/>
    <property type="match status" value="1"/>
</dbReference>
<dbReference type="InterPro" id="IPR005118">
    <property type="entry name" value="TRCF_C"/>
</dbReference>
<keyword evidence="2 9" id="KW-0547">Nucleotide-binding</keyword>
<organism evidence="12 13">
    <name type="scientific">Gallibacter intestinalis</name>
    <dbReference type="NCBI Taxonomy" id="2779356"/>
    <lineage>
        <taxon>Bacteria</taxon>
        <taxon>Bacillati</taxon>
        <taxon>Bacillota</taxon>
        <taxon>Clostridia</taxon>
        <taxon>Eubacteriales</taxon>
        <taxon>Eubacteriaceae</taxon>
        <taxon>Gallibacter</taxon>
    </lineage>
</organism>